<keyword evidence="12" id="KW-1185">Reference proteome</keyword>
<gene>
    <name evidence="11" type="ORF">PGQ11_015119</name>
</gene>
<dbReference type="InterPro" id="IPR001650">
    <property type="entry name" value="Helicase_C-like"/>
</dbReference>
<feature type="compositionally biased region" description="Acidic residues" evidence="7">
    <location>
        <begin position="138"/>
        <end position="159"/>
    </location>
</feature>
<dbReference type="InterPro" id="IPR019236">
    <property type="entry name" value="APP1_cat"/>
</dbReference>
<feature type="compositionally biased region" description="Basic and acidic residues" evidence="7">
    <location>
        <begin position="1804"/>
        <end position="1817"/>
    </location>
</feature>
<feature type="compositionally biased region" description="Polar residues" evidence="7">
    <location>
        <begin position="1630"/>
        <end position="1653"/>
    </location>
</feature>
<feature type="compositionally biased region" description="Basic and acidic residues" evidence="7">
    <location>
        <begin position="233"/>
        <end position="248"/>
    </location>
</feature>
<dbReference type="InterPro" id="IPR000629">
    <property type="entry name" value="RNA-helicase_DEAD-box_CS"/>
</dbReference>
<dbReference type="Pfam" id="PF09949">
    <property type="entry name" value="APP1_cat"/>
    <property type="match status" value="1"/>
</dbReference>
<dbReference type="GO" id="GO:0004386">
    <property type="term" value="F:helicase activity"/>
    <property type="evidence" value="ECO:0007669"/>
    <property type="project" value="UniProtKB-KW"/>
</dbReference>
<sequence>MVSLKKRKVDDDFIGTISDNDDIPIEEEPLPAAPPKKKSKTKKSKKGAKQADSDAEEEEGGIWGKKDDDDGAMDSDFEFMIDNTGDIMGDEFEGWGFDRAKKGMNERKQVDIDDIIRRRREKKEAKEGKKKPALEADNTPEEEADDADFDLEDDEDGVLADDAFGMGADSDAENSDGGVADEMDEDQDEDENEEGQDDDAEASDDDSVATAVEHPDDNASDSDASDVEEDAEEAAKREAFFAPEEKSKDKKQKTSFQGMSLSRPILRGLTSVGFSKPTPIQGKAIPIALEGRDVVGGAETGSGKTAAFIVPILERLLYRPKKVPTTRVVIMTPTRELAIQCHSVATKLASHTDIKFCLAVGGLSLKVQEAELRLRPDVVIATPGRLIDHMRNSASFNVDTVEILILDEADRMLEDGFADELNEVLTTLPKSRQTMLFSATMTSSVDSLIRVGMNKPVRLMVDSQNKTVQNLEQKFIRLRPGREDKRLGYLVHVCKTMYTERVIVFFRQKKDAHRTRIIFGLLGMSCGELHGSMNQSQRMSSVEGFRDGNVNFLLATDLASRGLDIKGIDTVINYEAPQKVEIYVHRVGRTARAGRSGVAVTLAAEPDRKVVKAAVKAAKAQGAKIGSLVIEASDADKWQKQIDEMEDEIDAIMQEEKEEKQMANAEMQIKKGENMVMHEDEIKSRPRRTWFESQDDKKKARDAGRAELNGLKEGLMKKSGGKLSNKDRKKLDDKTVRSDERSWKKGAAERSGKGAVLNFKKDKSKSKKGGSRVKKSHQAAPRFRQIRDERATLLSDHDTPYTFERCSNFSPSAYVCSASNKAKKEGHRSLSVRPVRLANLAPPPPVRRFLPPQPRARNRTSLLRYLFPQSVRDRYRERLIGFHLDTLPDFKHRFQHRVYRFILERQRRRREQSRLFDRARRLLLGPPKKLTKPSIPKYLRDRHALQKLQRPSPSSSSIISKTATDSDRAQVKERIKRDNNNNGTMSSYLSSYGSAFGIGSGAAGAGEETRERGSRRKRLQAAAGRVYSAGAAAMNEIKESYNQTRTDQFDEPESAKITIPGSFPDVKIVSRGNEQLVLFPSYAKRHVKGSCLQYSGPGGPPGTAAVPVDEEDFWRLEWAKHEDERAIVDVDVRGWVYNPHKAPISRRNRLMIGLARQLSGIPAPTPRNAPEPSLASIHQQREEEREQARIARKAQEIEKRGQGEKEVAQTGGYSEQPRDTDSEEEGDGRHHLRSKDGTVSPPTAPGSPVMGARRSNTGADLNETELAVANANLMARLGPFLTTPLAEMPITVFFYNDTTSQSRTVITNDSGHFVLRAALEFVPTHVRILADEDLNCEEPVQIIEPKGISLISDIDDTIKHSSISSGTKEIFRNTFIRDLSDLTVQGVKEWYGGLHDLGVRIHYCSNSPWQLYPVIASYFKLAGLPPGSIHLKQYSGMLQGIFEPVAERKKGTLEKIMNDFPDRKFLLVGDSGEADLEVYADVAEAHPGRIIGVFIRDVTTPEQSGYFDSAMNSAGQRRTLAHKTSRLRRRSTDDGSPRPTLPPRATTESPHAQGPVMGDLIDLSDEPSQLTSSETRQFANLNLGSQNAGKKPPPPRPAKPVSLKSSPATPTPPQTTSKPSSLNGRAGNHPLTQMHNSSQQSQHDLSRTTSSNNTDRRPSATSTTSASSRGPAPPPPPPRRRGTPTANSLSLSPKMMAAKQRRGTGNSDLDNIENLPPAAFYAGHHHNSGARSPSGRSSGASSPSSMEPVNKKLELWRRRLERAQERLEHEGVALYTWRRGEDVIREADGLVRGAMRDMGIQTGEGEKGGLSKKAHEG</sequence>
<keyword evidence="4" id="KW-0067">ATP-binding</keyword>
<protein>
    <submittedName>
        <fullName evidence="11">ATP-dependent RNA helicase DRS1</fullName>
    </submittedName>
</protein>
<feature type="compositionally biased region" description="Acidic residues" evidence="7">
    <location>
        <begin position="19"/>
        <end position="29"/>
    </location>
</feature>
<dbReference type="PANTHER" id="PTHR28208:SF3">
    <property type="entry name" value="PHOSPHATIDATE PHOSPHATASE APP1"/>
    <property type="match status" value="1"/>
</dbReference>
<feature type="compositionally biased region" description="Basic residues" evidence="7">
    <location>
        <begin position="762"/>
        <end position="777"/>
    </location>
</feature>
<feature type="compositionally biased region" description="Basic and acidic residues" evidence="7">
    <location>
        <begin position="1179"/>
        <end position="1207"/>
    </location>
</feature>
<evidence type="ECO:0000313" key="11">
    <source>
        <dbReference type="EMBL" id="KAK8848639.1"/>
    </source>
</evidence>
<evidence type="ECO:0000259" key="9">
    <source>
        <dbReference type="PROSITE" id="PS51194"/>
    </source>
</evidence>
<feature type="compositionally biased region" description="Acidic residues" evidence="7">
    <location>
        <begin position="218"/>
        <end position="232"/>
    </location>
</feature>
<reference evidence="11 12" key="1">
    <citation type="journal article" date="2024" name="IMA Fungus">
        <title>Apiospora arundinis, a panoply of carbohydrate-active enzymes and secondary metabolites.</title>
        <authorList>
            <person name="Sorensen T."/>
            <person name="Petersen C."/>
            <person name="Muurmann A.T."/>
            <person name="Christiansen J.V."/>
            <person name="Brundto M.L."/>
            <person name="Overgaard C.K."/>
            <person name="Boysen A.T."/>
            <person name="Wollenberg R.D."/>
            <person name="Larsen T.O."/>
            <person name="Sorensen J.L."/>
            <person name="Nielsen K.L."/>
            <person name="Sondergaard T.E."/>
        </authorList>
    </citation>
    <scope>NUCLEOTIDE SEQUENCE [LARGE SCALE GENOMIC DNA]</scope>
    <source>
        <strain evidence="11 12">AAU 773</strain>
    </source>
</reference>
<dbReference type="Pfam" id="PF00271">
    <property type="entry name" value="Helicase_C"/>
    <property type="match status" value="1"/>
</dbReference>
<keyword evidence="6" id="KW-0175">Coiled coil</keyword>
<keyword evidence="2" id="KW-0378">Hydrolase</keyword>
<evidence type="ECO:0000256" key="5">
    <source>
        <dbReference type="PROSITE-ProRule" id="PRU00552"/>
    </source>
</evidence>
<dbReference type="PROSITE" id="PS51195">
    <property type="entry name" value="Q_MOTIF"/>
    <property type="match status" value="1"/>
</dbReference>
<feature type="region of interest" description="Disordered" evidence="7">
    <location>
        <begin position="680"/>
        <end position="781"/>
    </location>
</feature>
<dbReference type="SUPFAM" id="SSF52540">
    <property type="entry name" value="P-loop containing nucleoside triphosphate hydrolases"/>
    <property type="match status" value="2"/>
</dbReference>
<feature type="short sequence motif" description="Q motif" evidence="5">
    <location>
        <begin position="254"/>
        <end position="282"/>
    </location>
</feature>
<keyword evidence="1" id="KW-0547">Nucleotide-binding</keyword>
<feature type="compositionally biased region" description="Basic residues" evidence="7">
    <location>
        <begin position="1519"/>
        <end position="1529"/>
    </location>
</feature>
<keyword evidence="3 11" id="KW-0347">Helicase</keyword>
<feature type="region of interest" description="Disordered" evidence="7">
    <location>
        <begin position="1507"/>
        <end position="1750"/>
    </location>
</feature>
<evidence type="ECO:0000256" key="2">
    <source>
        <dbReference type="ARBA" id="ARBA00022801"/>
    </source>
</evidence>
<dbReference type="InterPro" id="IPR011545">
    <property type="entry name" value="DEAD/DEAH_box_helicase_dom"/>
</dbReference>
<feature type="domain" description="DEAD-box RNA helicase Q" evidence="10">
    <location>
        <begin position="254"/>
        <end position="282"/>
    </location>
</feature>
<feature type="region of interest" description="Disordered" evidence="7">
    <location>
        <begin position="1"/>
        <end position="259"/>
    </location>
</feature>
<accession>A0ABR2HLM3</accession>
<feature type="region of interest" description="Disordered" evidence="7">
    <location>
        <begin position="946"/>
        <end position="970"/>
    </location>
</feature>
<feature type="coiled-coil region" evidence="6">
    <location>
        <begin position="628"/>
        <end position="675"/>
    </location>
</feature>
<dbReference type="SMART" id="SM00487">
    <property type="entry name" value="DEXDc"/>
    <property type="match status" value="1"/>
</dbReference>
<dbReference type="Pfam" id="PF00270">
    <property type="entry name" value="DEAD"/>
    <property type="match status" value="1"/>
</dbReference>
<feature type="compositionally biased region" description="Low complexity" evidence="7">
    <location>
        <begin position="951"/>
        <end position="960"/>
    </location>
</feature>
<evidence type="ECO:0000256" key="6">
    <source>
        <dbReference type="SAM" id="Coils"/>
    </source>
</evidence>
<evidence type="ECO:0000256" key="3">
    <source>
        <dbReference type="ARBA" id="ARBA00022806"/>
    </source>
</evidence>
<dbReference type="PROSITE" id="PS51192">
    <property type="entry name" value="HELICASE_ATP_BIND_1"/>
    <property type="match status" value="1"/>
</dbReference>
<feature type="compositionally biased region" description="Acidic residues" evidence="7">
    <location>
        <begin position="170"/>
        <end position="207"/>
    </location>
</feature>
<dbReference type="CDD" id="cd17947">
    <property type="entry name" value="DEADc_DDX27"/>
    <property type="match status" value="1"/>
</dbReference>
<dbReference type="Gene3D" id="3.40.50.300">
    <property type="entry name" value="P-loop containing nucleotide triphosphate hydrolases"/>
    <property type="match status" value="2"/>
</dbReference>
<evidence type="ECO:0000256" key="1">
    <source>
        <dbReference type="ARBA" id="ARBA00022741"/>
    </source>
</evidence>
<feature type="compositionally biased region" description="Low complexity" evidence="7">
    <location>
        <begin position="1729"/>
        <end position="1745"/>
    </location>
</feature>
<feature type="compositionally biased region" description="Acidic residues" evidence="7">
    <location>
        <begin position="69"/>
        <end position="79"/>
    </location>
</feature>
<dbReference type="InterPro" id="IPR014001">
    <property type="entry name" value="Helicase_ATP-bd"/>
</dbReference>
<comment type="caution">
    <text evidence="11">The sequence shown here is derived from an EMBL/GenBank/DDBJ whole genome shotgun (WGS) entry which is preliminary data.</text>
</comment>
<evidence type="ECO:0000256" key="4">
    <source>
        <dbReference type="ARBA" id="ARBA00022840"/>
    </source>
</evidence>
<dbReference type="CDD" id="cd18787">
    <property type="entry name" value="SF2_C_DEAD"/>
    <property type="match status" value="1"/>
</dbReference>
<dbReference type="Proteomes" id="UP001390339">
    <property type="component" value="Unassembled WGS sequence"/>
</dbReference>
<dbReference type="EMBL" id="JAPCWZ010000010">
    <property type="protein sequence ID" value="KAK8848639.1"/>
    <property type="molecule type" value="Genomic_DNA"/>
</dbReference>
<dbReference type="PANTHER" id="PTHR28208">
    <property type="entry name" value="PHOSPHATIDATE PHOSPHATASE APP1"/>
    <property type="match status" value="1"/>
</dbReference>
<feature type="compositionally biased region" description="Basic and acidic residues" evidence="7">
    <location>
        <begin position="694"/>
        <end position="705"/>
    </location>
</feature>
<feature type="compositionally biased region" description="Basic and acidic residues" evidence="7">
    <location>
        <begin position="724"/>
        <end position="752"/>
    </location>
</feature>
<feature type="domain" description="Helicase C-terminal" evidence="9">
    <location>
        <begin position="470"/>
        <end position="636"/>
    </location>
</feature>
<feature type="region of interest" description="Disordered" evidence="7">
    <location>
        <begin position="1161"/>
        <end position="1256"/>
    </location>
</feature>
<organism evidence="11 12">
    <name type="scientific">Apiospora arundinis</name>
    <dbReference type="NCBI Taxonomy" id="335852"/>
    <lineage>
        <taxon>Eukaryota</taxon>
        <taxon>Fungi</taxon>
        <taxon>Dikarya</taxon>
        <taxon>Ascomycota</taxon>
        <taxon>Pezizomycotina</taxon>
        <taxon>Sordariomycetes</taxon>
        <taxon>Xylariomycetidae</taxon>
        <taxon>Amphisphaeriales</taxon>
        <taxon>Apiosporaceae</taxon>
        <taxon>Apiospora</taxon>
    </lineage>
</organism>
<feature type="compositionally biased region" description="Basic and acidic residues" evidence="7">
    <location>
        <begin position="96"/>
        <end position="134"/>
    </location>
</feature>
<dbReference type="InterPro" id="IPR052935">
    <property type="entry name" value="Mg2+_PAP"/>
</dbReference>
<dbReference type="PROSITE" id="PS00039">
    <property type="entry name" value="DEAD_ATP_HELICASE"/>
    <property type="match status" value="1"/>
</dbReference>
<evidence type="ECO:0000256" key="7">
    <source>
        <dbReference type="SAM" id="MobiDB-lite"/>
    </source>
</evidence>
<feature type="compositionally biased region" description="Basic residues" evidence="7">
    <location>
        <begin position="35"/>
        <end position="48"/>
    </location>
</feature>
<feature type="compositionally biased region" description="Low complexity" evidence="7">
    <location>
        <begin position="1659"/>
        <end position="1670"/>
    </location>
</feature>
<evidence type="ECO:0000313" key="12">
    <source>
        <dbReference type="Proteomes" id="UP001390339"/>
    </source>
</evidence>
<name>A0ABR2HLM3_9PEZI</name>
<feature type="region of interest" description="Disordered" evidence="7">
    <location>
        <begin position="1796"/>
        <end position="1817"/>
    </location>
</feature>
<feature type="compositionally biased region" description="Polar residues" evidence="7">
    <location>
        <begin position="1566"/>
        <end position="1588"/>
    </location>
</feature>
<evidence type="ECO:0000259" key="10">
    <source>
        <dbReference type="PROSITE" id="PS51195"/>
    </source>
</evidence>
<dbReference type="InterPro" id="IPR014014">
    <property type="entry name" value="RNA_helicase_DEAD_Q_motif"/>
</dbReference>
<dbReference type="SMART" id="SM00490">
    <property type="entry name" value="HELICc"/>
    <property type="match status" value="1"/>
</dbReference>
<proteinExistence type="predicted"/>
<dbReference type="InterPro" id="IPR027417">
    <property type="entry name" value="P-loop_NTPase"/>
</dbReference>
<dbReference type="PROSITE" id="PS51194">
    <property type="entry name" value="HELICASE_CTER"/>
    <property type="match status" value="1"/>
</dbReference>
<evidence type="ECO:0000259" key="8">
    <source>
        <dbReference type="PROSITE" id="PS51192"/>
    </source>
</evidence>
<feature type="domain" description="Helicase ATP-binding" evidence="8">
    <location>
        <begin position="285"/>
        <end position="459"/>
    </location>
</feature>